<dbReference type="PANTHER" id="PTHR43080">
    <property type="entry name" value="CBS DOMAIN-CONTAINING PROTEIN CBSX3, MITOCHONDRIAL"/>
    <property type="match status" value="1"/>
</dbReference>
<gene>
    <name evidence="4" type="ORF">K3F53_07990</name>
</gene>
<dbReference type="InterPro" id="IPR000644">
    <property type="entry name" value="CBS_dom"/>
</dbReference>
<dbReference type="PANTHER" id="PTHR43080:SF30">
    <property type="entry name" value="CYCLIC DI-AMP RECEPTOR B"/>
    <property type="match status" value="1"/>
</dbReference>
<accession>A0ABX8YGC5</accession>
<dbReference type="GeneID" id="97141307"/>
<dbReference type="Pfam" id="PF00571">
    <property type="entry name" value="CBS"/>
    <property type="match status" value="2"/>
</dbReference>
<name>A0ABX8YGC5_ANETH</name>
<proteinExistence type="predicted"/>
<dbReference type="Gene3D" id="3.10.580.10">
    <property type="entry name" value="CBS-domain"/>
    <property type="match status" value="1"/>
</dbReference>
<dbReference type="InterPro" id="IPR048125">
    <property type="entry name" value="CBS_CbpB"/>
</dbReference>
<evidence type="ECO:0000313" key="5">
    <source>
        <dbReference type="Proteomes" id="UP000826616"/>
    </source>
</evidence>
<dbReference type="SUPFAM" id="SSF54631">
    <property type="entry name" value="CBS-domain pair"/>
    <property type="match status" value="1"/>
</dbReference>
<reference evidence="4 5" key="1">
    <citation type="submission" date="2021-08" db="EMBL/GenBank/DDBJ databases">
        <title>Complete genome sequence of the strain Aneurinibacillus thermoaerophilus CCM 8960.</title>
        <authorList>
            <person name="Musilova J."/>
            <person name="Kourilova X."/>
            <person name="Pernicova I."/>
            <person name="Bezdicek M."/>
            <person name="Lengerova M."/>
            <person name="Obruca S."/>
            <person name="Sedlar K."/>
        </authorList>
    </citation>
    <scope>NUCLEOTIDE SEQUENCE [LARGE SCALE GENOMIC DNA]</scope>
    <source>
        <strain evidence="4 5">CCM 8960</strain>
    </source>
</reference>
<organism evidence="4 5">
    <name type="scientific">Aneurinibacillus thermoaerophilus</name>
    <dbReference type="NCBI Taxonomy" id="143495"/>
    <lineage>
        <taxon>Bacteria</taxon>
        <taxon>Bacillati</taxon>
        <taxon>Bacillota</taxon>
        <taxon>Bacilli</taxon>
        <taxon>Bacillales</taxon>
        <taxon>Paenibacillaceae</taxon>
        <taxon>Aneurinibacillus group</taxon>
        <taxon>Aneurinibacillus</taxon>
    </lineage>
</organism>
<keyword evidence="1 2" id="KW-0129">CBS domain</keyword>
<dbReference type="InterPro" id="IPR051257">
    <property type="entry name" value="Diverse_CBS-Domain"/>
</dbReference>
<keyword evidence="5" id="KW-1185">Reference proteome</keyword>
<feature type="domain" description="CBS" evidence="3">
    <location>
        <begin position="18"/>
        <end position="76"/>
    </location>
</feature>
<dbReference type="InterPro" id="IPR046342">
    <property type="entry name" value="CBS_dom_sf"/>
</dbReference>
<dbReference type="RefSeq" id="WP_091259910.1">
    <property type="nucleotide sequence ID" value="NZ_CP080764.1"/>
</dbReference>
<evidence type="ECO:0000259" key="3">
    <source>
        <dbReference type="PROSITE" id="PS51371"/>
    </source>
</evidence>
<evidence type="ECO:0000256" key="2">
    <source>
        <dbReference type="PROSITE-ProRule" id="PRU00703"/>
    </source>
</evidence>
<dbReference type="NCBIfam" id="NF041630">
    <property type="entry name" value="CBS_CbpB"/>
    <property type="match status" value="1"/>
</dbReference>
<dbReference type="SMART" id="SM00116">
    <property type="entry name" value="CBS"/>
    <property type="match status" value="2"/>
</dbReference>
<dbReference type="Proteomes" id="UP000826616">
    <property type="component" value="Chromosome"/>
</dbReference>
<evidence type="ECO:0000256" key="1">
    <source>
        <dbReference type="ARBA" id="ARBA00023122"/>
    </source>
</evidence>
<evidence type="ECO:0000313" key="4">
    <source>
        <dbReference type="EMBL" id="QYY44109.1"/>
    </source>
</evidence>
<sequence length="147" mass="16490">MGKMVKSVSLDIAIKDLMIPGNKVAIVQEGNTLEHALLVLTKSGYSAIPVLDREYKLKGLISMSLILDSILGIEKIEYDKLGERKVEEVMNKKVAWMKEDGSFFRGLELSINHPFLCIVDEDGVFVGILTRKSILAHVHKYLKYGIK</sequence>
<dbReference type="CDD" id="cd04643">
    <property type="entry name" value="CBS_pair_bac"/>
    <property type="match status" value="1"/>
</dbReference>
<protein>
    <submittedName>
        <fullName evidence="4">CBS domain-containing protein</fullName>
    </submittedName>
</protein>
<dbReference type="PROSITE" id="PS51371">
    <property type="entry name" value="CBS"/>
    <property type="match status" value="1"/>
</dbReference>
<dbReference type="EMBL" id="CP080764">
    <property type="protein sequence ID" value="QYY44109.1"/>
    <property type="molecule type" value="Genomic_DNA"/>
</dbReference>